<evidence type="ECO:0000313" key="4">
    <source>
        <dbReference type="Proteomes" id="UP000499080"/>
    </source>
</evidence>
<protein>
    <submittedName>
        <fullName evidence="1">Uncharacterized protein</fullName>
    </submittedName>
</protein>
<evidence type="ECO:0000313" key="3">
    <source>
        <dbReference type="EMBL" id="GBM68484.1"/>
    </source>
</evidence>
<evidence type="ECO:0000313" key="2">
    <source>
        <dbReference type="EMBL" id="GBM68451.1"/>
    </source>
</evidence>
<dbReference type="AlphaFoldDB" id="A0A4Y2HSQ9"/>
<gene>
    <name evidence="2" type="ORF">AVEN_140016_1</name>
    <name evidence="3" type="ORF">AVEN_214549_1</name>
    <name evidence="1" type="ORF">AVEN_86136_1</name>
</gene>
<dbReference type="EMBL" id="BGPR01104089">
    <property type="protein sequence ID" value="GBM68484.1"/>
    <property type="molecule type" value="Genomic_DNA"/>
</dbReference>
<name>A0A4Y2HSQ9_ARAVE</name>
<comment type="caution">
    <text evidence="1">The sequence shown here is derived from an EMBL/GenBank/DDBJ whole genome shotgun (WGS) entry which is preliminary data.</text>
</comment>
<sequence length="46" mass="5257">MSTPVVARSIVNKERNYIFPNKINPGVRTFCGTGGLRRNRDHRVKT</sequence>
<reference evidence="1 4" key="1">
    <citation type="journal article" date="2019" name="Sci. Rep.">
        <title>Orb-weaving spider Araneus ventricosus genome elucidates the spidroin gene catalogue.</title>
        <authorList>
            <person name="Kono N."/>
            <person name="Nakamura H."/>
            <person name="Ohtoshi R."/>
            <person name="Moran D.A.P."/>
            <person name="Shinohara A."/>
            <person name="Yoshida Y."/>
            <person name="Fujiwara M."/>
            <person name="Mori M."/>
            <person name="Tomita M."/>
            <person name="Arakawa K."/>
        </authorList>
    </citation>
    <scope>NUCLEOTIDE SEQUENCE [LARGE SCALE GENOMIC DNA]</scope>
</reference>
<keyword evidence="4" id="KW-1185">Reference proteome</keyword>
<dbReference type="Proteomes" id="UP000499080">
    <property type="component" value="Unassembled WGS sequence"/>
</dbReference>
<dbReference type="EMBL" id="BGPR01104079">
    <property type="protein sequence ID" value="GBM68451.1"/>
    <property type="molecule type" value="Genomic_DNA"/>
</dbReference>
<feature type="non-terminal residue" evidence="1">
    <location>
        <position position="46"/>
    </location>
</feature>
<evidence type="ECO:0000313" key="1">
    <source>
        <dbReference type="EMBL" id="GBM68446.1"/>
    </source>
</evidence>
<accession>A0A4Y2HSQ9</accession>
<proteinExistence type="predicted"/>
<organism evidence="1 4">
    <name type="scientific">Araneus ventricosus</name>
    <name type="common">Orbweaver spider</name>
    <name type="synonym">Epeira ventricosa</name>
    <dbReference type="NCBI Taxonomy" id="182803"/>
    <lineage>
        <taxon>Eukaryota</taxon>
        <taxon>Metazoa</taxon>
        <taxon>Ecdysozoa</taxon>
        <taxon>Arthropoda</taxon>
        <taxon>Chelicerata</taxon>
        <taxon>Arachnida</taxon>
        <taxon>Araneae</taxon>
        <taxon>Araneomorphae</taxon>
        <taxon>Entelegynae</taxon>
        <taxon>Araneoidea</taxon>
        <taxon>Araneidae</taxon>
        <taxon>Araneus</taxon>
    </lineage>
</organism>
<dbReference type="EMBL" id="BGPR01104077">
    <property type="protein sequence ID" value="GBM68446.1"/>
    <property type="molecule type" value="Genomic_DNA"/>
</dbReference>